<evidence type="ECO:0000256" key="3">
    <source>
        <dbReference type="ARBA" id="ARBA00022692"/>
    </source>
</evidence>
<feature type="transmembrane region" description="Helical" evidence="6">
    <location>
        <begin position="156"/>
        <end position="182"/>
    </location>
</feature>
<feature type="transmembrane region" description="Helical" evidence="6">
    <location>
        <begin position="6"/>
        <end position="26"/>
    </location>
</feature>
<evidence type="ECO:0000256" key="4">
    <source>
        <dbReference type="ARBA" id="ARBA00022989"/>
    </source>
</evidence>
<proteinExistence type="predicted"/>
<dbReference type="InterPro" id="IPR002898">
    <property type="entry name" value="MotA_ExbB_proton_chnl"/>
</dbReference>
<reference evidence="8" key="1">
    <citation type="submission" date="2019-08" db="EMBL/GenBank/DDBJ databases">
        <authorList>
            <person name="Kucharzyk K."/>
            <person name="Murdoch R.W."/>
            <person name="Higgins S."/>
            <person name="Loffler F."/>
        </authorList>
    </citation>
    <scope>NUCLEOTIDE SEQUENCE</scope>
</reference>
<evidence type="ECO:0000313" key="8">
    <source>
        <dbReference type="EMBL" id="MPM09269.1"/>
    </source>
</evidence>
<dbReference type="EMBL" id="VSSQ01001550">
    <property type="protein sequence ID" value="MPM09269.1"/>
    <property type="molecule type" value="Genomic_DNA"/>
</dbReference>
<protein>
    <recommendedName>
        <fullName evidence="7">MotA/TolQ/ExbB proton channel domain-containing protein</fullName>
    </recommendedName>
</protein>
<dbReference type="AlphaFoldDB" id="A0A644WZK3"/>
<feature type="transmembrane region" description="Helical" evidence="6">
    <location>
        <begin position="124"/>
        <end position="144"/>
    </location>
</feature>
<sequence length="611" mass="67975">MTGLSNNMITAIFCLFMLGICLYYYVHINSAIQKSSTGLSEFMTFLKTINREELSYAFEEINQKAGETEIATYWESYKHSIIKSQDENEEILFAKEGAENYFDSEIMLSRYLNISYYGNAAGQFTGLGILGTFVGLTLGIGGILSNMDDMKQGIEVLLGGVSTAFITSIVGILLSIFYTWFYKSRLYKFNEKTQEICSILDDLFPKKTTEMILYDQLLESKAQTIELKRFNDDIAITMANTFEEMLNNSFLRRIDENFEKTFSLLERVEEVVANQGAAISNEIKPLIGSLEVEIKKLTSKVGNELGDKIDNELGEQLAGFAKTLEGFTELMKNSLAEQDKANQNTLKLQEGLQEILKSNTHDMVNAFKGAIGEFSSSIGVLQAQANQISEESVKAGMRNIENTEKMGKDAVTNIEKMISTLDTTSEESVNRLRKVLDETEQTLSASVKNIGDMLEKYGKMVNMAEQVLGAAEDTAASFSSAAGEVTKATNGVAQSVSVIGSQQKELQANLNDTIVSMKTLSNSTLETNRTTIEQLHTMKDVWERYRDAGRNLEEAFAAILKGLVECQNATGESLKTYKNELDKELSQSLESLAGIVDELNDNLDELKKIKK</sequence>
<evidence type="ECO:0000256" key="1">
    <source>
        <dbReference type="ARBA" id="ARBA00004651"/>
    </source>
</evidence>
<dbReference type="Gene3D" id="1.20.1270.60">
    <property type="entry name" value="Arfaptin homology (AH) domain/BAR domain"/>
    <property type="match status" value="1"/>
</dbReference>
<comment type="caution">
    <text evidence="8">The sequence shown here is derived from an EMBL/GenBank/DDBJ whole genome shotgun (WGS) entry which is preliminary data.</text>
</comment>
<organism evidence="8">
    <name type="scientific">bioreactor metagenome</name>
    <dbReference type="NCBI Taxonomy" id="1076179"/>
    <lineage>
        <taxon>unclassified sequences</taxon>
        <taxon>metagenomes</taxon>
        <taxon>ecological metagenomes</taxon>
    </lineage>
</organism>
<gene>
    <name evidence="8" type="ORF">SDC9_55585</name>
</gene>
<dbReference type="InterPro" id="IPR027267">
    <property type="entry name" value="AH/BAR_dom_sf"/>
</dbReference>
<keyword evidence="2" id="KW-1003">Cell membrane</keyword>
<feature type="domain" description="MotA/TolQ/ExbB proton channel" evidence="7">
    <location>
        <begin position="114"/>
        <end position="194"/>
    </location>
</feature>
<evidence type="ECO:0000256" key="6">
    <source>
        <dbReference type="SAM" id="Phobius"/>
    </source>
</evidence>
<accession>A0A644WZK3</accession>
<dbReference type="GO" id="GO:0005886">
    <property type="term" value="C:plasma membrane"/>
    <property type="evidence" value="ECO:0007669"/>
    <property type="project" value="UniProtKB-SubCell"/>
</dbReference>
<dbReference type="Pfam" id="PF01618">
    <property type="entry name" value="MotA_ExbB"/>
    <property type="match status" value="1"/>
</dbReference>
<keyword evidence="4 6" id="KW-1133">Transmembrane helix</keyword>
<evidence type="ECO:0000256" key="5">
    <source>
        <dbReference type="ARBA" id="ARBA00023136"/>
    </source>
</evidence>
<keyword evidence="5 6" id="KW-0472">Membrane</keyword>
<evidence type="ECO:0000259" key="7">
    <source>
        <dbReference type="Pfam" id="PF01618"/>
    </source>
</evidence>
<evidence type="ECO:0000256" key="2">
    <source>
        <dbReference type="ARBA" id="ARBA00022475"/>
    </source>
</evidence>
<comment type="subcellular location">
    <subcellularLocation>
        <location evidence="1">Cell membrane</location>
        <topology evidence="1">Multi-pass membrane protein</topology>
    </subcellularLocation>
</comment>
<name>A0A644WZK3_9ZZZZ</name>
<keyword evidence="3 6" id="KW-0812">Transmembrane</keyword>